<dbReference type="AlphaFoldDB" id="F0WP93"/>
<protein>
    <submittedName>
        <fullName evidence="2">AlNc14C182G8241 protein</fullName>
    </submittedName>
</protein>
<reference evidence="2" key="1">
    <citation type="journal article" date="2011" name="PLoS Biol.">
        <title>Gene gain and loss during evolution of obligate parasitism in the white rust pathogen of Arabidopsis thaliana.</title>
        <authorList>
            <person name="Kemen E."/>
            <person name="Gardiner A."/>
            <person name="Schultz-Larsen T."/>
            <person name="Kemen A.C."/>
            <person name="Balmuth A.L."/>
            <person name="Robert-Seilaniantz A."/>
            <person name="Bailey K."/>
            <person name="Holub E."/>
            <person name="Studholme D.J."/>
            <person name="Maclean D."/>
            <person name="Jones J.D."/>
        </authorList>
    </citation>
    <scope>NUCLEOTIDE SEQUENCE</scope>
</reference>
<evidence type="ECO:0000256" key="1">
    <source>
        <dbReference type="SAM" id="SignalP"/>
    </source>
</evidence>
<accession>F0WP93</accession>
<keyword evidence="1" id="KW-0732">Signal</keyword>
<organism evidence="2">
    <name type="scientific">Albugo laibachii Nc14</name>
    <dbReference type="NCBI Taxonomy" id="890382"/>
    <lineage>
        <taxon>Eukaryota</taxon>
        <taxon>Sar</taxon>
        <taxon>Stramenopiles</taxon>
        <taxon>Oomycota</taxon>
        <taxon>Peronosporomycetes</taxon>
        <taxon>Albuginales</taxon>
        <taxon>Albuginaceae</taxon>
        <taxon>Albugo</taxon>
    </lineage>
</organism>
<sequence>MYRLRFYWLIISINCLLNAQCSLALIDNISINTNDNDFLRAVMQVVHVDNRAFYLIPGETPPTVPKKQLLSRYNSPSEYRHPQ</sequence>
<feature type="chain" id="PRO_5003263539" evidence="1">
    <location>
        <begin position="25"/>
        <end position="83"/>
    </location>
</feature>
<gene>
    <name evidence="2" type="primary">AlNc14C182G8241</name>
    <name evidence="2" type="ORF">ALNC14_092820</name>
</gene>
<name>F0WP93_9STRA</name>
<proteinExistence type="predicted"/>
<reference evidence="2" key="2">
    <citation type="submission" date="2011-02" db="EMBL/GenBank/DDBJ databases">
        <authorList>
            <person name="MacLean D."/>
        </authorList>
    </citation>
    <scope>NUCLEOTIDE SEQUENCE</scope>
</reference>
<dbReference type="HOGENOM" id="CLU_2547305_0_0_1"/>
<evidence type="ECO:0000313" key="2">
    <source>
        <dbReference type="EMBL" id="CCA23139.1"/>
    </source>
</evidence>
<feature type="signal peptide" evidence="1">
    <location>
        <begin position="1"/>
        <end position="24"/>
    </location>
</feature>
<dbReference type="EMBL" id="FR824227">
    <property type="protein sequence ID" value="CCA23139.1"/>
    <property type="molecule type" value="Genomic_DNA"/>
</dbReference>